<dbReference type="NCBIfam" id="NF008101">
    <property type="entry name" value="PRK10846.1"/>
    <property type="match status" value="1"/>
</dbReference>
<dbReference type="HOGENOM" id="CLU_015869_1_0_6"/>
<keyword evidence="10 21" id="KW-0547">Nucleotide-binding</keyword>
<comment type="pathway">
    <text evidence="2">Cofactor biosynthesis; tetrahydrofolate biosynthesis; 7,8-dihydrofolate from 2-amino-4-hydroxy-6-hydroxymethyl-7,8-dihydropteridine diphosphate and 4-aminobenzoate: step 2/2.</text>
</comment>
<evidence type="ECO:0000256" key="5">
    <source>
        <dbReference type="ARBA" id="ARBA00013023"/>
    </source>
</evidence>
<dbReference type="SUPFAM" id="SSF53244">
    <property type="entry name" value="MurD-like peptide ligases, peptide-binding domain"/>
    <property type="match status" value="1"/>
</dbReference>
<dbReference type="GO" id="GO:0046872">
    <property type="term" value="F:metal ion binding"/>
    <property type="evidence" value="ECO:0007669"/>
    <property type="project" value="UniProtKB-KW"/>
</dbReference>
<dbReference type="EMBL" id="CP002776">
    <property type="protein sequence ID" value="AEG31398.1"/>
    <property type="molecule type" value="Genomic_DNA"/>
</dbReference>
<evidence type="ECO:0000256" key="17">
    <source>
        <dbReference type="ARBA" id="ARBA00047493"/>
    </source>
</evidence>
<dbReference type="NCBIfam" id="TIGR01499">
    <property type="entry name" value="folC"/>
    <property type="match status" value="1"/>
</dbReference>
<dbReference type="Pfam" id="PF02875">
    <property type="entry name" value="Mur_ligase_C"/>
    <property type="match status" value="1"/>
</dbReference>
<comment type="pathway">
    <text evidence="3">Cofactor biosynthesis; tetrahydrofolylpolyglutamate biosynthesis.</text>
</comment>
<gene>
    <name evidence="23" type="ordered locus">Thicy_0626</name>
</gene>
<evidence type="ECO:0000256" key="2">
    <source>
        <dbReference type="ARBA" id="ARBA00004799"/>
    </source>
</evidence>
<reference evidence="23 24" key="1">
    <citation type="submission" date="2011-05" db="EMBL/GenBank/DDBJ databases">
        <title>Complete sequence of Thioalkalimicrobium cyclicum ALM1.</title>
        <authorList>
            <consortium name="US DOE Joint Genome Institute"/>
            <person name="Lucas S."/>
            <person name="Han J."/>
            <person name="Lapidus A."/>
            <person name="Cheng J.-F."/>
            <person name="Goodwin L."/>
            <person name="Pitluck S."/>
            <person name="Peters L."/>
            <person name="Mikhailova N."/>
            <person name="Davenport K."/>
            <person name="Han C."/>
            <person name="Tapia R."/>
            <person name="Land M."/>
            <person name="Hauser L."/>
            <person name="Kyrpides N."/>
            <person name="Ivanova N."/>
            <person name="Pagani I."/>
            <person name="Kappler U."/>
            <person name="Woyke T."/>
        </authorList>
    </citation>
    <scope>NUCLEOTIDE SEQUENCE [LARGE SCALE GENOMIC DNA]</scope>
    <source>
        <strain evidence="24">DSM 14477 / JCM 11371 / ALM1</strain>
    </source>
</reference>
<evidence type="ECO:0000256" key="21">
    <source>
        <dbReference type="PIRNR" id="PIRNR001563"/>
    </source>
</evidence>
<dbReference type="GO" id="GO:0005524">
    <property type="term" value="F:ATP binding"/>
    <property type="evidence" value="ECO:0007669"/>
    <property type="project" value="UniProtKB-KW"/>
</dbReference>
<evidence type="ECO:0000259" key="22">
    <source>
        <dbReference type="Pfam" id="PF02875"/>
    </source>
</evidence>
<keyword evidence="12" id="KW-0460">Magnesium</keyword>
<evidence type="ECO:0000256" key="10">
    <source>
        <dbReference type="ARBA" id="ARBA00022741"/>
    </source>
</evidence>
<evidence type="ECO:0000256" key="1">
    <source>
        <dbReference type="ARBA" id="ARBA00002714"/>
    </source>
</evidence>
<dbReference type="GO" id="GO:0005737">
    <property type="term" value="C:cytoplasm"/>
    <property type="evidence" value="ECO:0007669"/>
    <property type="project" value="TreeGrafter"/>
</dbReference>
<dbReference type="PANTHER" id="PTHR11136">
    <property type="entry name" value="FOLYLPOLYGLUTAMATE SYNTHASE-RELATED"/>
    <property type="match status" value="1"/>
</dbReference>
<dbReference type="GO" id="GO:0004326">
    <property type="term" value="F:tetrahydrofolylpolyglutamate synthase activity"/>
    <property type="evidence" value="ECO:0007669"/>
    <property type="project" value="UniProtKB-EC"/>
</dbReference>
<dbReference type="GO" id="GO:0046656">
    <property type="term" value="P:folic acid biosynthetic process"/>
    <property type="evidence" value="ECO:0007669"/>
    <property type="project" value="UniProtKB-KW"/>
</dbReference>
<evidence type="ECO:0000256" key="7">
    <source>
        <dbReference type="ARBA" id="ARBA00019357"/>
    </source>
</evidence>
<evidence type="ECO:0000256" key="4">
    <source>
        <dbReference type="ARBA" id="ARBA00008276"/>
    </source>
</evidence>
<name>F6DC12_THICA</name>
<evidence type="ECO:0000313" key="23">
    <source>
        <dbReference type="EMBL" id="AEG31398.1"/>
    </source>
</evidence>
<evidence type="ECO:0000256" key="15">
    <source>
        <dbReference type="ARBA" id="ARBA00030592"/>
    </source>
</evidence>
<keyword evidence="24" id="KW-1185">Reference proteome</keyword>
<evidence type="ECO:0000256" key="12">
    <source>
        <dbReference type="ARBA" id="ARBA00022842"/>
    </source>
</evidence>
<dbReference type="EC" id="6.3.2.17" evidence="6"/>
<dbReference type="Gene3D" id="3.90.190.20">
    <property type="entry name" value="Mur ligase, C-terminal domain"/>
    <property type="match status" value="1"/>
</dbReference>
<dbReference type="PIRSF" id="PIRSF001563">
    <property type="entry name" value="Folylpolyglu_synth"/>
    <property type="match status" value="1"/>
</dbReference>
<dbReference type="GO" id="GO:0008841">
    <property type="term" value="F:dihydrofolate synthase activity"/>
    <property type="evidence" value="ECO:0007669"/>
    <property type="project" value="UniProtKB-EC"/>
</dbReference>
<sequence length="441" mass="48253">MPAVAATPLPNVQYSLTQWLDYLMHLHAKPIDMGLARVSQVAHKLDIVSLKPQTHRLVIAGTNGKGSNVALVSAIMQAAGYQVGCYTSPHLVRFNERSQINGKSLSDAQWIDAFVAVEKARGAVSLSFFEFTTLAAIWFFHQQPLDLVILEVGLGGRLDAVNAVDNTSCIITAIDLDHQAFLGDNREAIGFEKAGVMRPHQLCVCSDPQPPQSLLDHAQQLEVSLRCLGQNYSYHRADAGWFFYSSSKEPSQAAGQVLEFLPLPALLGDFQLQNAAGVLAWLDAQTDFEVSCDAIKIGLEQVKHPGRLQRLQLGQQDWLLDVAHNPQAAEQLAVWLQQDNAKHTTKPVAIFSALADKDIVGMINKVAPHVAQWILLDLRPEDRATDPVIMQQHLSDITTSQIADSAKQAIELAQAVAVDRVVVFGSFITVGAIMTELEQHG</sequence>
<dbReference type="EC" id="6.3.2.12" evidence="5"/>
<dbReference type="SUPFAM" id="SSF53623">
    <property type="entry name" value="MurD-like peptide ligases, catalytic domain"/>
    <property type="match status" value="1"/>
</dbReference>
<dbReference type="eggNOG" id="COG0285">
    <property type="taxonomic scope" value="Bacteria"/>
</dbReference>
<comment type="catalytic activity">
    <reaction evidence="17">
        <text>(6S)-5,6,7,8-tetrahydrofolyl-(gamma-L-Glu)(n) + L-glutamate + ATP = (6S)-5,6,7,8-tetrahydrofolyl-(gamma-L-Glu)(n+1) + ADP + phosphate + H(+)</text>
        <dbReference type="Rhea" id="RHEA:10580"/>
        <dbReference type="Rhea" id="RHEA-COMP:14738"/>
        <dbReference type="Rhea" id="RHEA-COMP:14740"/>
        <dbReference type="ChEBI" id="CHEBI:15378"/>
        <dbReference type="ChEBI" id="CHEBI:29985"/>
        <dbReference type="ChEBI" id="CHEBI:30616"/>
        <dbReference type="ChEBI" id="CHEBI:43474"/>
        <dbReference type="ChEBI" id="CHEBI:141005"/>
        <dbReference type="ChEBI" id="CHEBI:456216"/>
        <dbReference type="EC" id="6.3.2.17"/>
    </reaction>
</comment>
<dbReference type="InterPro" id="IPR036615">
    <property type="entry name" value="Mur_ligase_C_dom_sf"/>
</dbReference>
<keyword evidence="11 21" id="KW-0067">ATP-binding</keyword>
<dbReference type="OrthoDB" id="9809356at2"/>
<comment type="catalytic activity">
    <reaction evidence="18">
        <text>10-formyltetrahydrofolyl-(gamma-L-Glu)(n) + L-glutamate + ATP = 10-formyltetrahydrofolyl-(gamma-L-Glu)(n+1) + ADP + phosphate + H(+)</text>
        <dbReference type="Rhea" id="RHEA:51904"/>
        <dbReference type="Rhea" id="RHEA-COMP:13088"/>
        <dbReference type="Rhea" id="RHEA-COMP:14300"/>
        <dbReference type="ChEBI" id="CHEBI:15378"/>
        <dbReference type="ChEBI" id="CHEBI:29985"/>
        <dbReference type="ChEBI" id="CHEBI:30616"/>
        <dbReference type="ChEBI" id="CHEBI:43474"/>
        <dbReference type="ChEBI" id="CHEBI:134413"/>
        <dbReference type="ChEBI" id="CHEBI:456216"/>
        <dbReference type="EC" id="6.3.2.17"/>
    </reaction>
</comment>
<accession>F6DC12</accession>
<evidence type="ECO:0000256" key="3">
    <source>
        <dbReference type="ARBA" id="ARBA00005150"/>
    </source>
</evidence>
<evidence type="ECO:0000256" key="9">
    <source>
        <dbReference type="ARBA" id="ARBA00022723"/>
    </source>
</evidence>
<dbReference type="InterPro" id="IPR001645">
    <property type="entry name" value="Folylpolyglutamate_synth"/>
</dbReference>
<organism evidence="23 24">
    <name type="scientific">Thiomicrospira cyclica (strain DSM 14477 / JCM 11371 / ALM1)</name>
    <name type="common">Thioalkalimicrobium cyclicum</name>
    <dbReference type="NCBI Taxonomy" id="717773"/>
    <lineage>
        <taxon>Bacteria</taxon>
        <taxon>Pseudomonadati</taxon>
        <taxon>Pseudomonadota</taxon>
        <taxon>Gammaproteobacteria</taxon>
        <taxon>Thiotrichales</taxon>
        <taxon>Piscirickettsiaceae</taxon>
        <taxon>Thiomicrospira</taxon>
    </lineage>
</organism>
<evidence type="ECO:0000256" key="13">
    <source>
        <dbReference type="ARBA" id="ARBA00022909"/>
    </source>
</evidence>
<comment type="catalytic activity">
    <reaction evidence="20">
        <text>7,8-dihydropteroate + L-glutamate + ATP = 7,8-dihydrofolate + ADP + phosphate + H(+)</text>
        <dbReference type="Rhea" id="RHEA:23584"/>
        <dbReference type="ChEBI" id="CHEBI:15378"/>
        <dbReference type="ChEBI" id="CHEBI:17839"/>
        <dbReference type="ChEBI" id="CHEBI:29985"/>
        <dbReference type="ChEBI" id="CHEBI:30616"/>
        <dbReference type="ChEBI" id="CHEBI:43474"/>
        <dbReference type="ChEBI" id="CHEBI:57451"/>
        <dbReference type="ChEBI" id="CHEBI:456216"/>
        <dbReference type="EC" id="6.3.2.12"/>
    </reaction>
</comment>
<evidence type="ECO:0000256" key="20">
    <source>
        <dbReference type="ARBA" id="ARBA00049161"/>
    </source>
</evidence>
<comment type="catalytic activity">
    <reaction evidence="19">
        <text>(6R)-5,10-methylenetetrahydrofolyl-(gamma-L-Glu)(n) + L-glutamate + ATP = (6R)-5,10-methylenetetrahydrofolyl-(gamma-L-Glu)(n+1) + ADP + phosphate + H(+)</text>
        <dbReference type="Rhea" id="RHEA:51912"/>
        <dbReference type="Rhea" id="RHEA-COMP:13257"/>
        <dbReference type="Rhea" id="RHEA-COMP:13258"/>
        <dbReference type="ChEBI" id="CHEBI:15378"/>
        <dbReference type="ChEBI" id="CHEBI:29985"/>
        <dbReference type="ChEBI" id="CHEBI:30616"/>
        <dbReference type="ChEBI" id="CHEBI:43474"/>
        <dbReference type="ChEBI" id="CHEBI:136572"/>
        <dbReference type="ChEBI" id="CHEBI:456216"/>
        <dbReference type="EC" id="6.3.2.17"/>
    </reaction>
</comment>
<keyword evidence="8 21" id="KW-0436">Ligase</keyword>
<evidence type="ECO:0000256" key="18">
    <source>
        <dbReference type="ARBA" id="ARBA00047808"/>
    </source>
</evidence>
<dbReference type="Gene3D" id="3.40.1190.10">
    <property type="entry name" value="Mur-like, catalytic domain"/>
    <property type="match status" value="1"/>
</dbReference>
<dbReference type="STRING" id="717773.Thicy_0626"/>
<evidence type="ECO:0000313" key="24">
    <source>
        <dbReference type="Proteomes" id="UP000009232"/>
    </source>
</evidence>
<feature type="domain" description="Mur ligase C-terminal" evidence="22">
    <location>
        <begin position="306"/>
        <end position="427"/>
    </location>
</feature>
<keyword evidence="13" id="KW-0289">Folate biosynthesis</keyword>
<protein>
    <recommendedName>
        <fullName evidence="7">Dihydrofolate synthase/folylpolyglutamate synthase</fullName>
        <ecNumber evidence="5">6.3.2.12</ecNumber>
        <ecNumber evidence="6">6.3.2.17</ecNumber>
    </recommendedName>
    <alternativeName>
        <fullName evidence="16">Folylpoly-gamma-glutamate synthetase-dihydrofolate synthetase</fullName>
    </alternativeName>
    <alternativeName>
        <fullName evidence="14">Folylpolyglutamate synthetase</fullName>
    </alternativeName>
    <alternativeName>
        <fullName evidence="15">Tetrahydrofolylpolyglutamate synthase</fullName>
    </alternativeName>
</protein>
<keyword evidence="9" id="KW-0479">Metal-binding</keyword>
<evidence type="ECO:0000256" key="16">
    <source>
        <dbReference type="ARBA" id="ARBA00032510"/>
    </source>
</evidence>
<evidence type="ECO:0000256" key="6">
    <source>
        <dbReference type="ARBA" id="ARBA00013025"/>
    </source>
</evidence>
<dbReference type="Proteomes" id="UP000009232">
    <property type="component" value="Chromosome"/>
</dbReference>
<evidence type="ECO:0000256" key="19">
    <source>
        <dbReference type="ARBA" id="ARBA00049035"/>
    </source>
</evidence>
<proteinExistence type="inferred from homology"/>
<comment type="function">
    <text evidence="1">Functions in two distinct reactions of the de novo folate biosynthetic pathway. Catalyzes the addition of a glutamate residue to dihydropteroate (7,8-dihydropteroate or H2Pte) to form dihydrofolate (7,8-dihydrofolate monoglutamate or H2Pte-Glu). Also catalyzes successive additions of L-glutamate to tetrahydrofolate or 10-formyltetrahydrofolate or 5,10-methylenetetrahydrofolate, leading to folylpolyglutamate derivatives.</text>
</comment>
<evidence type="ECO:0000256" key="11">
    <source>
        <dbReference type="ARBA" id="ARBA00022840"/>
    </source>
</evidence>
<dbReference type="InterPro" id="IPR004101">
    <property type="entry name" value="Mur_ligase_C"/>
</dbReference>
<dbReference type="AlphaFoldDB" id="F6DC12"/>
<comment type="similarity">
    <text evidence="4 21">Belongs to the folylpolyglutamate synthase family.</text>
</comment>
<evidence type="ECO:0000256" key="14">
    <source>
        <dbReference type="ARBA" id="ARBA00030048"/>
    </source>
</evidence>
<dbReference type="InterPro" id="IPR036565">
    <property type="entry name" value="Mur-like_cat_sf"/>
</dbReference>
<evidence type="ECO:0000256" key="8">
    <source>
        <dbReference type="ARBA" id="ARBA00022598"/>
    </source>
</evidence>
<dbReference type="PANTHER" id="PTHR11136:SF0">
    <property type="entry name" value="DIHYDROFOLATE SYNTHETASE-RELATED"/>
    <property type="match status" value="1"/>
</dbReference>
<dbReference type="KEGG" id="tcy:Thicy_0626"/>